<dbReference type="EMBL" id="JAIFRP010000598">
    <property type="protein sequence ID" value="KAK2578100.1"/>
    <property type="molecule type" value="Genomic_DNA"/>
</dbReference>
<dbReference type="Proteomes" id="UP001258017">
    <property type="component" value="Unassembled WGS sequence"/>
</dbReference>
<evidence type="ECO:0000313" key="3">
    <source>
        <dbReference type="Proteomes" id="UP001258017"/>
    </source>
</evidence>
<reference evidence="2" key="1">
    <citation type="submission" date="2021-08" db="EMBL/GenBank/DDBJ databases">
        <authorList>
            <person name="Misof B."/>
            <person name="Oliver O."/>
            <person name="Podsiadlowski L."/>
            <person name="Donath A."/>
            <person name="Peters R."/>
            <person name="Mayer C."/>
            <person name="Rust J."/>
            <person name="Gunkel S."/>
            <person name="Lesny P."/>
            <person name="Martin S."/>
            <person name="Oeyen J.P."/>
            <person name="Petersen M."/>
            <person name="Panagiotis P."/>
            <person name="Wilbrandt J."/>
            <person name="Tanja T."/>
        </authorList>
    </citation>
    <scope>NUCLEOTIDE SEQUENCE</scope>
    <source>
        <strain evidence="2">GBR_01_08_01A</strain>
        <tissue evidence="2">Thorax + abdomen</tissue>
    </source>
</reference>
<sequence length="171" mass="20068">MTSEKGRTMHMAGWMIPSNLFHTTRGTFDICVPLSHLMGFFEDYQRVLANVRHELILIRSRSDENALYGSTRIKTPTIQLSKVQWRVPHISLDEYTKLQFLRILQQDKPITLSFRSWDLYEYPLLQQTDRHTGSIKTASNLEKPRYVIIAFHDDNRLQTHTARNCEFISAN</sequence>
<evidence type="ECO:0000259" key="1">
    <source>
        <dbReference type="Pfam" id="PF21738"/>
    </source>
</evidence>
<dbReference type="AlphaFoldDB" id="A0AAD9RE77"/>
<dbReference type="PANTHER" id="PTHR36159:SF1">
    <property type="entry name" value="RETROVIRUS-RELATED POL POLYPROTEIN FROM TRANSPOSON 412-LIKE PROTEIN"/>
    <property type="match status" value="1"/>
</dbReference>
<keyword evidence="3" id="KW-1185">Reference proteome</keyword>
<name>A0AAD9RE77_9HYME</name>
<protein>
    <recommendedName>
        <fullName evidence="1">Double jelly roll-like domain-containing protein</fullName>
    </recommendedName>
</protein>
<dbReference type="InterPro" id="IPR049512">
    <property type="entry name" value="DJR-like_dom"/>
</dbReference>
<comment type="caution">
    <text evidence="2">The sequence shown here is derived from an EMBL/GenBank/DDBJ whole genome shotgun (WGS) entry which is preliminary data.</text>
</comment>
<dbReference type="Pfam" id="PF21738">
    <property type="entry name" value="DJR-like_dom"/>
    <property type="match status" value="1"/>
</dbReference>
<organism evidence="2 3">
    <name type="scientific">Odynerus spinipes</name>
    <dbReference type="NCBI Taxonomy" id="1348599"/>
    <lineage>
        <taxon>Eukaryota</taxon>
        <taxon>Metazoa</taxon>
        <taxon>Ecdysozoa</taxon>
        <taxon>Arthropoda</taxon>
        <taxon>Hexapoda</taxon>
        <taxon>Insecta</taxon>
        <taxon>Pterygota</taxon>
        <taxon>Neoptera</taxon>
        <taxon>Endopterygota</taxon>
        <taxon>Hymenoptera</taxon>
        <taxon>Apocrita</taxon>
        <taxon>Aculeata</taxon>
        <taxon>Vespoidea</taxon>
        <taxon>Vespidae</taxon>
        <taxon>Eumeninae</taxon>
        <taxon>Odynerus</taxon>
    </lineage>
</organism>
<dbReference type="PANTHER" id="PTHR36159">
    <property type="entry name" value="PROTEIN CBG23766"/>
    <property type="match status" value="1"/>
</dbReference>
<proteinExistence type="predicted"/>
<evidence type="ECO:0000313" key="2">
    <source>
        <dbReference type="EMBL" id="KAK2578100.1"/>
    </source>
</evidence>
<reference evidence="2" key="2">
    <citation type="journal article" date="2023" name="Commun. Biol.">
        <title>Intrasexual cuticular hydrocarbon dimorphism in a wasp sheds light on hydrocarbon biosynthesis genes in Hymenoptera.</title>
        <authorList>
            <person name="Moris V.C."/>
            <person name="Podsiadlowski L."/>
            <person name="Martin S."/>
            <person name="Oeyen J.P."/>
            <person name="Donath A."/>
            <person name="Petersen M."/>
            <person name="Wilbrandt J."/>
            <person name="Misof B."/>
            <person name="Liedtke D."/>
            <person name="Thamm M."/>
            <person name="Scheiner R."/>
            <person name="Schmitt T."/>
            <person name="Niehuis O."/>
        </authorList>
    </citation>
    <scope>NUCLEOTIDE SEQUENCE</scope>
    <source>
        <strain evidence="2">GBR_01_08_01A</strain>
    </source>
</reference>
<accession>A0AAD9RE77</accession>
<feature type="non-terminal residue" evidence="2">
    <location>
        <position position="171"/>
    </location>
</feature>
<gene>
    <name evidence="2" type="ORF">KPH14_007912</name>
</gene>
<feature type="domain" description="Double jelly roll-like" evidence="1">
    <location>
        <begin position="2"/>
        <end position="157"/>
    </location>
</feature>